<accession>A0ABP5MJ79</accession>
<gene>
    <name evidence="1" type="ORF">GCM10009784_14180</name>
</gene>
<evidence type="ECO:0000313" key="1">
    <source>
        <dbReference type="EMBL" id="GAA2174715.1"/>
    </source>
</evidence>
<protein>
    <submittedName>
        <fullName evidence="1">Uncharacterized protein</fullName>
    </submittedName>
</protein>
<dbReference type="Proteomes" id="UP001500974">
    <property type="component" value="Unassembled WGS sequence"/>
</dbReference>
<evidence type="ECO:0000313" key="2">
    <source>
        <dbReference type="Proteomes" id="UP001500974"/>
    </source>
</evidence>
<keyword evidence="2" id="KW-1185">Reference proteome</keyword>
<proteinExistence type="predicted"/>
<name>A0ABP5MJ79_9MICC</name>
<dbReference type="EMBL" id="BAAAON010000001">
    <property type="protein sequence ID" value="GAA2174715.1"/>
    <property type="molecule type" value="Genomic_DNA"/>
</dbReference>
<sequence>MIETGDCTQQAGGAVVLCAQKALCSHEVLGAGRGSYEGEHFARANFEIDIPQALGVEAHKGDGQRHGSALHRGVRGWNRAGTHRLLRSIQVAGQPRPPASDLH</sequence>
<comment type="caution">
    <text evidence="1">The sequence shown here is derived from an EMBL/GenBank/DDBJ whole genome shotgun (WGS) entry which is preliminary data.</text>
</comment>
<organism evidence="1 2">
    <name type="scientific">Arthrobacter parietis</name>
    <dbReference type="NCBI Taxonomy" id="271434"/>
    <lineage>
        <taxon>Bacteria</taxon>
        <taxon>Bacillati</taxon>
        <taxon>Actinomycetota</taxon>
        <taxon>Actinomycetes</taxon>
        <taxon>Micrococcales</taxon>
        <taxon>Micrococcaceae</taxon>
        <taxon>Arthrobacter</taxon>
    </lineage>
</organism>
<reference evidence="2" key="1">
    <citation type="journal article" date="2019" name="Int. J. Syst. Evol. Microbiol.">
        <title>The Global Catalogue of Microorganisms (GCM) 10K type strain sequencing project: providing services to taxonomists for standard genome sequencing and annotation.</title>
        <authorList>
            <consortium name="The Broad Institute Genomics Platform"/>
            <consortium name="The Broad Institute Genome Sequencing Center for Infectious Disease"/>
            <person name="Wu L."/>
            <person name="Ma J."/>
        </authorList>
    </citation>
    <scope>NUCLEOTIDE SEQUENCE [LARGE SCALE GENOMIC DNA]</scope>
    <source>
        <strain evidence="2">JCM 14917</strain>
    </source>
</reference>